<gene>
    <name evidence="1" type="primary">IQCA1_1</name>
    <name evidence="1" type="ORF">P7K49_013374</name>
</gene>
<dbReference type="EMBL" id="JASSZA010000006">
    <property type="protein sequence ID" value="KAK2108209.1"/>
    <property type="molecule type" value="Genomic_DNA"/>
</dbReference>
<comment type="caution">
    <text evidence="1">The sequence shown here is derived from an EMBL/GenBank/DDBJ whole genome shotgun (WGS) entry which is preliminary data.</text>
</comment>
<dbReference type="Proteomes" id="UP001266305">
    <property type="component" value="Unassembled WGS sequence"/>
</dbReference>
<name>A0ABQ9VFR5_SAGOE</name>
<reference evidence="1 2" key="1">
    <citation type="submission" date="2023-05" db="EMBL/GenBank/DDBJ databases">
        <title>B98-5 Cell Line De Novo Hybrid Assembly: An Optical Mapping Approach.</title>
        <authorList>
            <person name="Kananen K."/>
            <person name="Auerbach J.A."/>
            <person name="Kautto E."/>
            <person name="Blachly J.S."/>
        </authorList>
    </citation>
    <scope>NUCLEOTIDE SEQUENCE [LARGE SCALE GENOMIC DNA]</scope>
    <source>
        <strain evidence="1">B95-8</strain>
        <tissue evidence="1">Cell line</tissue>
    </source>
</reference>
<organism evidence="1 2">
    <name type="scientific">Saguinus oedipus</name>
    <name type="common">Cotton-top tamarin</name>
    <name type="synonym">Oedipomidas oedipus</name>
    <dbReference type="NCBI Taxonomy" id="9490"/>
    <lineage>
        <taxon>Eukaryota</taxon>
        <taxon>Metazoa</taxon>
        <taxon>Chordata</taxon>
        <taxon>Craniata</taxon>
        <taxon>Vertebrata</taxon>
        <taxon>Euteleostomi</taxon>
        <taxon>Mammalia</taxon>
        <taxon>Eutheria</taxon>
        <taxon>Euarchontoglires</taxon>
        <taxon>Primates</taxon>
        <taxon>Haplorrhini</taxon>
        <taxon>Platyrrhini</taxon>
        <taxon>Cebidae</taxon>
        <taxon>Callitrichinae</taxon>
        <taxon>Saguinus</taxon>
    </lineage>
</organism>
<evidence type="ECO:0000313" key="2">
    <source>
        <dbReference type="Proteomes" id="UP001266305"/>
    </source>
</evidence>
<proteinExistence type="predicted"/>
<protein>
    <submittedName>
        <fullName evidence="1">Dynein regulatory complex protein 11</fullName>
    </submittedName>
</protein>
<keyword evidence="2" id="KW-1185">Reference proteome</keyword>
<dbReference type="PANTHER" id="PTHR14690">
    <property type="entry name" value="IQ MOTIF CONTAINING WITH AAA DOMAIN 1"/>
    <property type="match status" value="1"/>
</dbReference>
<accession>A0ABQ9VFR5</accession>
<sequence>MRKTRDGYDAFSATVIQAEKVDRLRNEVQIKHEEDYREALVTIKNDLKLMEGLDIKENLQDQIRHWFIECR</sequence>
<dbReference type="InterPro" id="IPR052267">
    <property type="entry name" value="N-DRC_Component"/>
</dbReference>
<dbReference type="PANTHER" id="PTHR14690:SF8">
    <property type="entry name" value="DYNEIN REGULATORY COMPLEX PROTEIN 11"/>
    <property type="match status" value="1"/>
</dbReference>
<evidence type="ECO:0000313" key="1">
    <source>
        <dbReference type="EMBL" id="KAK2108209.1"/>
    </source>
</evidence>